<feature type="region of interest" description="Disordered" evidence="1">
    <location>
        <begin position="1"/>
        <end position="84"/>
    </location>
</feature>
<dbReference type="Proteomes" id="UP000050761">
    <property type="component" value="Unassembled WGS sequence"/>
</dbReference>
<evidence type="ECO:0000313" key="4">
    <source>
        <dbReference type="WBParaSite" id="HPBE_0000014001-mRNA-1"/>
    </source>
</evidence>
<proteinExistence type="predicted"/>
<keyword evidence="3" id="KW-1185">Reference proteome</keyword>
<evidence type="ECO:0000256" key="1">
    <source>
        <dbReference type="SAM" id="MobiDB-lite"/>
    </source>
</evidence>
<accession>A0A183F222</accession>
<accession>A0A3P7UCU9</accession>
<evidence type="ECO:0000313" key="2">
    <source>
        <dbReference type="EMBL" id="VDO18523.1"/>
    </source>
</evidence>
<feature type="compositionally biased region" description="Basic and acidic residues" evidence="1">
    <location>
        <begin position="39"/>
        <end position="49"/>
    </location>
</feature>
<dbReference type="WBParaSite" id="HPBE_0000014001-mRNA-1">
    <property type="protein sequence ID" value="HPBE_0000014001-mRNA-1"/>
    <property type="gene ID" value="HPBE_0000014001"/>
</dbReference>
<organism evidence="3 4">
    <name type="scientific">Heligmosomoides polygyrus</name>
    <name type="common">Parasitic roundworm</name>
    <dbReference type="NCBI Taxonomy" id="6339"/>
    <lineage>
        <taxon>Eukaryota</taxon>
        <taxon>Metazoa</taxon>
        <taxon>Ecdysozoa</taxon>
        <taxon>Nematoda</taxon>
        <taxon>Chromadorea</taxon>
        <taxon>Rhabditida</taxon>
        <taxon>Rhabditina</taxon>
        <taxon>Rhabditomorpha</taxon>
        <taxon>Strongyloidea</taxon>
        <taxon>Heligmosomidae</taxon>
        <taxon>Heligmosomoides</taxon>
    </lineage>
</organism>
<protein>
    <submittedName>
        <fullName evidence="2 4">Uncharacterized protein</fullName>
    </submittedName>
</protein>
<dbReference type="AlphaFoldDB" id="A0A183F222"/>
<name>A0A183F222_HELPZ</name>
<reference evidence="4" key="2">
    <citation type="submission" date="2019-09" db="UniProtKB">
        <authorList>
            <consortium name="WormBaseParasite"/>
        </authorList>
    </citation>
    <scope>IDENTIFICATION</scope>
</reference>
<evidence type="ECO:0000313" key="3">
    <source>
        <dbReference type="Proteomes" id="UP000050761"/>
    </source>
</evidence>
<sequence>MLPSPTLSVADVSPKHCSKNEDASYAANRTSVHGSNVHGPERHPHEGKHGGKPKQPHGPRRGGPHRKSPSPPFQPPEPESVEPPHWPVVAKAARRLAFLPPKVARFALRLVFLALKVAQFARRLVFLALKVARFALKVEVEVVEERVEVDVVADVAKASDEALEEEMEVAVVEEEVEVALSKEHAEEAAAIEAPSAMAEMKEYQMEPVLTELVKAKIEPLEASQMQLKIAEAVTDRLVRHWAMEVDQYQVLRARVIHQTMTLVVFQFQVAQVVHRTNILEVLHLLHLLVAQAAQLAETFEALQIHLVQTGVFHDFLPKEPPVEVVANSLFSGKSTHLLALMQKFLRIMYSPV</sequence>
<feature type="compositionally biased region" description="Basic residues" evidence="1">
    <location>
        <begin position="50"/>
        <end position="68"/>
    </location>
</feature>
<feature type="compositionally biased region" description="Pro residues" evidence="1">
    <location>
        <begin position="69"/>
        <end position="78"/>
    </location>
</feature>
<gene>
    <name evidence="2" type="ORF">HPBE_LOCUS141</name>
</gene>
<reference evidence="2 3" key="1">
    <citation type="submission" date="2018-11" db="EMBL/GenBank/DDBJ databases">
        <authorList>
            <consortium name="Pathogen Informatics"/>
        </authorList>
    </citation>
    <scope>NUCLEOTIDE SEQUENCE [LARGE SCALE GENOMIC DNA]</scope>
</reference>
<dbReference type="EMBL" id="UZAH01000085">
    <property type="protein sequence ID" value="VDO18523.1"/>
    <property type="molecule type" value="Genomic_DNA"/>
</dbReference>